<dbReference type="SMART" id="SM00768">
    <property type="entry name" value="X8"/>
    <property type="match status" value="1"/>
</dbReference>
<dbReference type="PANTHER" id="PTHR31044:SF130">
    <property type="entry name" value="CARBOHYDRATE-BINDING X8 DOMAIN SUPERFAMILY PROTEIN"/>
    <property type="match status" value="1"/>
</dbReference>
<keyword evidence="2" id="KW-0325">Glycoprotein</keyword>
<dbReference type="AlphaFoldDB" id="A0A4Y1R9W3"/>
<keyword evidence="2" id="KW-0336">GPI-anchor</keyword>
<dbReference type="GO" id="GO:0009506">
    <property type="term" value="C:plasmodesma"/>
    <property type="evidence" value="ECO:0007669"/>
    <property type="project" value="UniProtKB-ARBA"/>
</dbReference>
<accession>A0A4Y1R9W3</accession>
<dbReference type="InterPro" id="IPR044788">
    <property type="entry name" value="X8_dom_prot"/>
</dbReference>
<sequence length="214" mass="24104">MADTWCVPKPGTPDSALQNIINFTCGILKECSEIQEHGSCYFPNTLINHALFAMNLYYKTDGRYNCDFSGVGLSLSLIQDLVIVSMSESAQKENGNCNLMMHQNNKFIMFSVTKLAIDSFSSLTNCFGVLYLCIKFWYLGTIRFCFEKDGMFRDCNMRPQDMFQNCKRTINTYDKISLPMPKAEKCDGGKTATIGDLDLIVIKAIAFESENLSS</sequence>
<dbReference type="PANTHER" id="PTHR31044">
    <property type="entry name" value="BETA-1,3 GLUCANASE"/>
    <property type="match status" value="1"/>
</dbReference>
<reference evidence="5" key="1">
    <citation type="journal article" date="2019" name="Science">
        <title>Mutation of a bHLH transcription factor allowed almond domestication.</title>
        <authorList>
            <person name="Sanchez-Perez R."/>
            <person name="Pavan S."/>
            <person name="Mazzeo R."/>
            <person name="Moldovan C."/>
            <person name="Aiese Cigliano R."/>
            <person name="Del Cueto J."/>
            <person name="Ricciardi F."/>
            <person name="Lotti C."/>
            <person name="Ricciardi L."/>
            <person name="Dicenta F."/>
            <person name="Lopez-Marques R.L."/>
            <person name="Lindberg Moller B."/>
        </authorList>
    </citation>
    <scope>NUCLEOTIDE SEQUENCE</scope>
</reference>
<dbReference type="GO" id="GO:0005886">
    <property type="term" value="C:plasma membrane"/>
    <property type="evidence" value="ECO:0007669"/>
    <property type="project" value="UniProtKB-SubCell"/>
</dbReference>
<dbReference type="Pfam" id="PF07983">
    <property type="entry name" value="X8"/>
    <property type="match status" value="1"/>
</dbReference>
<feature type="domain" description="X8" evidence="4">
    <location>
        <begin position="4"/>
        <end position="99"/>
    </location>
</feature>
<comment type="subcellular location">
    <subcellularLocation>
        <location evidence="1">Cell membrane</location>
        <topology evidence="1">Lipid-anchor</topology>
        <topology evidence="1">GPI-anchor</topology>
    </subcellularLocation>
</comment>
<name>A0A4Y1R9W3_PRUDU</name>
<evidence type="ECO:0000259" key="4">
    <source>
        <dbReference type="SMART" id="SM00768"/>
    </source>
</evidence>
<organism evidence="5">
    <name type="scientific">Prunus dulcis</name>
    <name type="common">Almond</name>
    <name type="synonym">Amygdalus dulcis</name>
    <dbReference type="NCBI Taxonomy" id="3755"/>
    <lineage>
        <taxon>Eukaryota</taxon>
        <taxon>Viridiplantae</taxon>
        <taxon>Streptophyta</taxon>
        <taxon>Embryophyta</taxon>
        <taxon>Tracheophyta</taxon>
        <taxon>Spermatophyta</taxon>
        <taxon>Magnoliopsida</taxon>
        <taxon>eudicotyledons</taxon>
        <taxon>Gunneridae</taxon>
        <taxon>Pentapetalae</taxon>
        <taxon>rosids</taxon>
        <taxon>fabids</taxon>
        <taxon>Rosales</taxon>
        <taxon>Rosaceae</taxon>
        <taxon>Amygdaloideae</taxon>
        <taxon>Amygdaleae</taxon>
        <taxon>Prunus</taxon>
    </lineage>
</organism>
<proteinExistence type="predicted"/>
<keyword evidence="3" id="KW-0732">Signal</keyword>
<evidence type="ECO:0000256" key="1">
    <source>
        <dbReference type="ARBA" id="ARBA00004609"/>
    </source>
</evidence>
<dbReference type="InterPro" id="IPR012946">
    <property type="entry name" value="X8"/>
</dbReference>
<dbReference type="EMBL" id="AP019300">
    <property type="protein sequence ID" value="BBH01020.1"/>
    <property type="molecule type" value="Genomic_DNA"/>
</dbReference>
<dbReference type="GO" id="GO:0098552">
    <property type="term" value="C:side of membrane"/>
    <property type="evidence" value="ECO:0007669"/>
    <property type="project" value="UniProtKB-KW"/>
</dbReference>
<keyword evidence="2" id="KW-0449">Lipoprotein</keyword>
<gene>
    <name evidence="5" type="ORF">Prudu_011164</name>
</gene>
<protein>
    <submittedName>
        <fullName evidence="5">Carbohydrate-binding X8 domain superfamily protein</fullName>
    </submittedName>
</protein>
<evidence type="ECO:0000256" key="2">
    <source>
        <dbReference type="ARBA" id="ARBA00022622"/>
    </source>
</evidence>
<evidence type="ECO:0000313" key="5">
    <source>
        <dbReference type="EMBL" id="BBH01020.1"/>
    </source>
</evidence>
<keyword evidence="2" id="KW-0472">Membrane</keyword>
<evidence type="ECO:0000256" key="3">
    <source>
        <dbReference type="ARBA" id="ARBA00022729"/>
    </source>
</evidence>